<dbReference type="GO" id="GO:0016887">
    <property type="term" value="F:ATP hydrolysis activity"/>
    <property type="evidence" value="ECO:0007669"/>
    <property type="project" value="InterPro"/>
</dbReference>
<keyword evidence="1" id="KW-0813">Transport</keyword>
<keyword evidence="3 6" id="KW-0067">ATP-binding</keyword>
<reference evidence="6 7" key="1">
    <citation type="submission" date="2016-11" db="EMBL/GenBank/DDBJ databases">
        <authorList>
            <person name="Jaros S."/>
            <person name="Januszkiewicz K."/>
            <person name="Wedrychowicz H."/>
        </authorList>
    </citation>
    <scope>NUCLEOTIDE SEQUENCE [LARGE SCALE GENOMIC DNA]</scope>
    <source>
        <strain evidence="6 7">DSM 6191</strain>
    </source>
</reference>
<dbReference type="AlphaFoldDB" id="A0A1M5ZIE4"/>
<evidence type="ECO:0000256" key="4">
    <source>
        <dbReference type="ARBA" id="ARBA00022967"/>
    </source>
</evidence>
<dbReference type="FunFam" id="3.40.50.300:FF:000134">
    <property type="entry name" value="Iron-enterobactin ABC transporter ATP-binding protein"/>
    <property type="match status" value="1"/>
</dbReference>
<keyword evidence="2" id="KW-0547">Nucleotide-binding</keyword>
<organism evidence="6 7">
    <name type="scientific">Clostridium intestinale DSM 6191</name>
    <dbReference type="NCBI Taxonomy" id="1121320"/>
    <lineage>
        <taxon>Bacteria</taxon>
        <taxon>Bacillati</taxon>
        <taxon>Bacillota</taxon>
        <taxon>Clostridia</taxon>
        <taxon>Eubacteriales</taxon>
        <taxon>Clostridiaceae</taxon>
        <taxon>Clostridium</taxon>
    </lineage>
</organism>
<sequence length="255" mass="29610">MNFLEIKNLNYEVREKKILKNINVDFKSGKFYSIIGPNGSGKTTFIKHLVKGMGLKNDIYLDGKSLNEYRAKDFAGKISYVPQIISYEIDFSCFDVVMMGRNYAQNSLFKLNNRDIEKVEEAMKVTDTYFLKDVSIKDISGGERGRVILARALCQEAECIILDEPLAHLDINHQINMMRTLKEINKRLNKTIIMVNHDINLAIKYSDKIIVFNKGEIEKECNPNEILDKELLNNVYKLNLKDENINLEQFFINFY</sequence>
<dbReference type="SMART" id="SM00382">
    <property type="entry name" value="AAA"/>
    <property type="match status" value="1"/>
</dbReference>
<evidence type="ECO:0000313" key="7">
    <source>
        <dbReference type="Proteomes" id="UP000184241"/>
    </source>
</evidence>
<dbReference type="InterPro" id="IPR003593">
    <property type="entry name" value="AAA+_ATPase"/>
</dbReference>
<protein>
    <submittedName>
        <fullName evidence="6">Iron complex transport system ATP-binding protein</fullName>
    </submittedName>
</protein>
<dbReference type="CDD" id="cd03214">
    <property type="entry name" value="ABC_Iron-Siderophores_B12_Hemin"/>
    <property type="match status" value="1"/>
</dbReference>
<dbReference type="Gene3D" id="3.40.50.300">
    <property type="entry name" value="P-loop containing nucleotide triphosphate hydrolases"/>
    <property type="match status" value="1"/>
</dbReference>
<feature type="domain" description="ABC transporter" evidence="5">
    <location>
        <begin position="4"/>
        <end position="239"/>
    </location>
</feature>
<name>A0A1M5ZIE4_9CLOT</name>
<evidence type="ECO:0000256" key="2">
    <source>
        <dbReference type="ARBA" id="ARBA00022741"/>
    </source>
</evidence>
<dbReference type="GO" id="GO:0005524">
    <property type="term" value="F:ATP binding"/>
    <property type="evidence" value="ECO:0007669"/>
    <property type="project" value="UniProtKB-KW"/>
</dbReference>
<dbReference type="InterPro" id="IPR003439">
    <property type="entry name" value="ABC_transporter-like_ATP-bd"/>
</dbReference>
<dbReference type="Proteomes" id="UP000184241">
    <property type="component" value="Unassembled WGS sequence"/>
</dbReference>
<dbReference type="InterPro" id="IPR027417">
    <property type="entry name" value="P-loop_NTPase"/>
</dbReference>
<gene>
    <name evidence="6" type="ORF">SAMN02745941_02979</name>
</gene>
<dbReference type="RefSeq" id="WP_073020642.1">
    <property type="nucleotide sequence ID" value="NZ_FQXU01000009.1"/>
</dbReference>
<evidence type="ECO:0000313" key="6">
    <source>
        <dbReference type="EMBL" id="SHI24067.1"/>
    </source>
</evidence>
<dbReference type="Pfam" id="PF00005">
    <property type="entry name" value="ABC_tran"/>
    <property type="match status" value="1"/>
</dbReference>
<dbReference type="SUPFAM" id="SSF52540">
    <property type="entry name" value="P-loop containing nucleoside triphosphate hydrolases"/>
    <property type="match status" value="1"/>
</dbReference>
<accession>A0A1M5ZIE4</accession>
<evidence type="ECO:0000256" key="1">
    <source>
        <dbReference type="ARBA" id="ARBA00022448"/>
    </source>
</evidence>
<proteinExistence type="predicted"/>
<dbReference type="EMBL" id="FQXU01000009">
    <property type="protein sequence ID" value="SHI24067.1"/>
    <property type="molecule type" value="Genomic_DNA"/>
</dbReference>
<evidence type="ECO:0000259" key="5">
    <source>
        <dbReference type="PROSITE" id="PS50893"/>
    </source>
</evidence>
<dbReference type="PANTHER" id="PTHR42794">
    <property type="entry name" value="HEMIN IMPORT ATP-BINDING PROTEIN HMUV"/>
    <property type="match status" value="1"/>
</dbReference>
<evidence type="ECO:0000256" key="3">
    <source>
        <dbReference type="ARBA" id="ARBA00022840"/>
    </source>
</evidence>
<dbReference type="PROSITE" id="PS50893">
    <property type="entry name" value="ABC_TRANSPORTER_2"/>
    <property type="match status" value="1"/>
</dbReference>
<keyword evidence="4" id="KW-1278">Translocase</keyword>
<dbReference type="PANTHER" id="PTHR42794:SF1">
    <property type="entry name" value="HEMIN IMPORT ATP-BINDING PROTEIN HMUV"/>
    <property type="match status" value="1"/>
</dbReference>